<dbReference type="InterPro" id="IPR046342">
    <property type="entry name" value="CBS_dom_sf"/>
</dbReference>
<keyword evidence="3" id="KW-1003">Cell membrane</keyword>
<dbReference type="InterPro" id="IPR005170">
    <property type="entry name" value="Transptr-assoc_dom"/>
</dbReference>
<dbReference type="SMART" id="SM01091">
    <property type="entry name" value="CorC_HlyC"/>
    <property type="match status" value="1"/>
</dbReference>
<sequence length="429" mass="48773">MNINEAPLGILFFVLFILFLLSAFFSGSETALMSLNRYKLKHQAEKGHAGAILAQKLLSKPDRLISLILLGNNFINILITQLATLLGLRLFGDAGLAIATGILTFLLLIFGEITPKTLAAMHPERIAFIASRFYVVMMKVMWPFVWLLNLITNNLLRLFGAHSDETSRVALSHEELRTVVSSAGTHIPQTHLDMLLRVMDLESTTVEDIMIPRSQLMGLDLDDDWNELEEQIIHSNFTRLLVYRENFDNVLGFVHLRKLLPMFRDGHLERERFEASIRPAYFIPDSTPLTQQLLNFKTENRRIALVVDEYGELLGLVALEDILEEIVGEFSTTPSSQSREIRQMEDGSYWVDGAMPIRDINRELGSRFASEEANTLNGLILEYLESIPVPGMTVLIDDYPLEIRKTRNNAVKTLIIHPKIQRIRAEDDE</sequence>
<dbReference type="PROSITE" id="PS51371">
    <property type="entry name" value="CBS"/>
    <property type="match status" value="1"/>
</dbReference>
<name>A0ABX7WUL5_9GAMM</name>
<evidence type="ECO:0000313" key="15">
    <source>
        <dbReference type="Proteomes" id="UP000672039"/>
    </source>
</evidence>
<dbReference type="InterPro" id="IPR000644">
    <property type="entry name" value="CBS_dom"/>
</dbReference>
<evidence type="ECO:0000256" key="5">
    <source>
        <dbReference type="ARBA" id="ARBA00022737"/>
    </source>
</evidence>
<evidence type="ECO:0000256" key="1">
    <source>
        <dbReference type="ARBA" id="ARBA00004651"/>
    </source>
</evidence>
<dbReference type="Gene3D" id="3.10.580.10">
    <property type="entry name" value="CBS-domain"/>
    <property type="match status" value="1"/>
</dbReference>
<organism evidence="14 15">
    <name type="scientific">Thiothrix litoralis</name>
    <dbReference type="NCBI Taxonomy" id="2891210"/>
    <lineage>
        <taxon>Bacteria</taxon>
        <taxon>Pseudomonadati</taxon>
        <taxon>Pseudomonadota</taxon>
        <taxon>Gammaproteobacteria</taxon>
        <taxon>Thiotrichales</taxon>
        <taxon>Thiotrichaceae</taxon>
        <taxon>Thiothrix</taxon>
    </lineage>
</organism>
<gene>
    <name evidence="14" type="ORF">J9253_01795</name>
</gene>
<evidence type="ECO:0000256" key="6">
    <source>
        <dbReference type="ARBA" id="ARBA00022989"/>
    </source>
</evidence>
<evidence type="ECO:0000259" key="13">
    <source>
        <dbReference type="PROSITE" id="PS51846"/>
    </source>
</evidence>
<dbReference type="PANTHER" id="PTHR22777:SF32">
    <property type="entry name" value="UPF0053 INNER MEMBRANE PROTEIN YFJD"/>
    <property type="match status" value="1"/>
</dbReference>
<accession>A0ABX7WUL5</accession>
<evidence type="ECO:0000256" key="11">
    <source>
        <dbReference type="SAM" id="Phobius"/>
    </source>
</evidence>
<dbReference type="CDD" id="cd04590">
    <property type="entry name" value="CBS_pair_CorC_HlyC_assoc"/>
    <property type="match status" value="1"/>
</dbReference>
<keyword evidence="15" id="KW-1185">Reference proteome</keyword>
<comment type="subcellular location">
    <subcellularLocation>
        <location evidence="1">Cell membrane</location>
        <topology evidence="1">Multi-pass membrane protein</topology>
    </subcellularLocation>
</comment>
<feature type="transmembrane region" description="Helical" evidence="11">
    <location>
        <begin position="126"/>
        <end position="148"/>
    </location>
</feature>
<dbReference type="InterPro" id="IPR016169">
    <property type="entry name" value="FAD-bd_PCMH_sub2"/>
</dbReference>
<keyword evidence="7 9" id="KW-0129">CBS domain</keyword>
<keyword evidence="6 10" id="KW-1133">Transmembrane helix</keyword>
<dbReference type="Pfam" id="PF00571">
    <property type="entry name" value="CBS"/>
    <property type="match status" value="1"/>
</dbReference>
<evidence type="ECO:0000256" key="4">
    <source>
        <dbReference type="ARBA" id="ARBA00022692"/>
    </source>
</evidence>
<protein>
    <submittedName>
        <fullName evidence="14">HlyC/CorC family transporter</fullName>
    </submittedName>
</protein>
<dbReference type="InterPro" id="IPR036318">
    <property type="entry name" value="FAD-bd_PCMH-like_sf"/>
</dbReference>
<dbReference type="SUPFAM" id="SSF54631">
    <property type="entry name" value="CBS-domain pair"/>
    <property type="match status" value="1"/>
</dbReference>
<evidence type="ECO:0000256" key="3">
    <source>
        <dbReference type="ARBA" id="ARBA00022475"/>
    </source>
</evidence>
<feature type="transmembrane region" description="Helical" evidence="11">
    <location>
        <begin position="6"/>
        <end position="27"/>
    </location>
</feature>
<feature type="domain" description="CNNM transmembrane" evidence="13">
    <location>
        <begin position="4"/>
        <end position="193"/>
    </location>
</feature>
<feature type="transmembrane region" description="Helical" evidence="11">
    <location>
        <begin position="94"/>
        <end position="114"/>
    </location>
</feature>
<evidence type="ECO:0000256" key="9">
    <source>
        <dbReference type="PROSITE-ProRule" id="PRU00703"/>
    </source>
</evidence>
<proteinExistence type="inferred from homology"/>
<evidence type="ECO:0000259" key="12">
    <source>
        <dbReference type="PROSITE" id="PS51371"/>
    </source>
</evidence>
<keyword evidence="5" id="KW-0677">Repeat</keyword>
<evidence type="ECO:0000256" key="8">
    <source>
        <dbReference type="ARBA" id="ARBA00023136"/>
    </source>
</evidence>
<dbReference type="Proteomes" id="UP000672039">
    <property type="component" value="Chromosome"/>
</dbReference>
<comment type="similarity">
    <text evidence="2">Belongs to the UPF0053 family.</text>
</comment>
<reference evidence="14 15" key="1">
    <citation type="submission" date="2021-04" db="EMBL/GenBank/DDBJ databases">
        <title>Genomics, taxonomy and metabolism of representatives of sulfur bacteria of the genus Thiothrix: Thiothrix fructosivorans QT, Thiothrix unzii A1T and three new species, Thiothrix subterranea sp. nov., Thiothrix litoralis sp. nov. and 'Candidatus Thiothrix anitrata' sp. nov.</title>
        <authorList>
            <person name="Ravin N.V."/>
            <person name="Smolyakov D."/>
            <person name="Rudenko T.S."/>
            <person name="Mardanov A.V."/>
            <person name="Beletsky A.V."/>
            <person name="Markov N.D."/>
            <person name="Fomenkov A.I."/>
            <person name="Roberts R.J."/>
            <person name="Karnachuk O.V."/>
            <person name="Novikov A."/>
            <person name="Grabovich M.Y."/>
        </authorList>
    </citation>
    <scope>NUCLEOTIDE SEQUENCE [LARGE SCALE GENOMIC DNA]</scope>
    <source>
        <strain evidence="14 15">AS</strain>
    </source>
</reference>
<dbReference type="Gene3D" id="3.30.465.10">
    <property type="match status" value="1"/>
</dbReference>
<keyword evidence="4 10" id="KW-0812">Transmembrane</keyword>
<evidence type="ECO:0000256" key="7">
    <source>
        <dbReference type="ARBA" id="ARBA00023122"/>
    </source>
</evidence>
<dbReference type="PANTHER" id="PTHR22777">
    <property type="entry name" value="HEMOLYSIN-RELATED"/>
    <property type="match status" value="1"/>
</dbReference>
<evidence type="ECO:0000256" key="10">
    <source>
        <dbReference type="PROSITE-ProRule" id="PRU01193"/>
    </source>
</evidence>
<dbReference type="InterPro" id="IPR002550">
    <property type="entry name" value="CNNM"/>
</dbReference>
<evidence type="ECO:0000313" key="14">
    <source>
        <dbReference type="EMBL" id="QTR46712.1"/>
    </source>
</evidence>
<evidence type="ECO:0000256" key="2">
    <source>
        <dbReference type="ARBA" id="ARBA00006337"/>
    </source>
</evidence>
<dbReference type="InterPro" id="IPR044751">
    <property type="entry name" value="Ion_transp-like_CBS"/>
</dbReference>
<dbReference type="SUPFAM" id="SSF56176">
    <property type="entry name" value="FAD-binding/transporter-associated domain-like"/>
    <property type="match status" value="1"/>
</dbReference>
<feature type="transmembrane region" description="Helical" evidence="11">
    <location>
        <begin position="64"/>
        <end position="88"/>
    </location>
</feature>
<dbReference type="PROSITE" id="PS51846">
    <property type="entry name" value="CNNM"/>
    <property type="match status" value="1"/>
</dbReference>
<keyword evidence="8 10" id="KW-0472">Membrane</keyword>
<feature type="domain" description="CBS" evidence="12">
    <location>
        <begin position="276"/>
        <end position="332"/>
    </location>
</feature>
<dbReference type="Pfam" id="PF01595">
    <property type="entry name" value="CNNM"/>
    <property type="match status" value="1"/>
</dbReference>
<dbReference type="EMBL" id="CP072801">
    <property type="protein sequence ID" value="QTR46712.1"/>
    <property type="molecule type" value="Genomic_DNA"/>
</dbReference>
<dbReference type="RefSeq" id="WP_210223038.1">
    <property type="nucleotide sequence ID" value="NZ_CP072801.1"/>
</dbReference>
<dbReference type="Pfam" id="PF03471">
    <property type="entry name" value="CorC_HlyC"/>
    <property type="match status" value="1"/>
</dbReference>